<evidence type="ECO:0000256" key="6">
    <source>
        <dbReference type="ARBA" id="ARBA00023170"/>
    </source>
</evidence>
<sequence length="104" mass="11399">REPHLHPERHLYSGGRGDVTYNVHCKKCANDGKTCSPCSNSVHFVPRQFGLSIPKVLITDLLSNTNYTFSIEAVNGVSDLSPTPKQEVTVNITTGQTGIVSFLR</sequence>
<dbReference type="GO" id="GO:0016020">
    <property type="term" value="C:membrane"/>
    <property type="evidence" value="ECO:0007669"/>
    <property type="project" value="UniProtKB-SubCell"/>
</dbReference>
<keyword evidence="5" id="KW-0472">Membrane</keyword>
<dbReference type="PANTHER" id="PTHR46877">
    <property type="entry name" value="EPH RECEPTOR A5"/>
    <property type="match status" value="1"/>
</dbReference>
<dbReference type="InterPro" id="IPR036116">
    <property type="entry name" value="FN3_sf"/>
</dbReference>
<accession>A0ABD0RT89</accession>
<keyword evidence="6" id="KW-0675">Receptor</keyword>
<comment type="caution">
    <text evidence="7">The sequence shown here is derived from an EMBL/GenBank/DDBJ whole genome shotgun (WGS) entry which is preliminary data.</text>
</comment>
<dbReference type="InterPro" id="IPR013783">
    <property type="entry name" value="Ig-like_fold"/>
</dbReference>
<keyword evidence="3" id="KW-0547">Nucleotide-binding</keyword>
<proteinExistence type="predicted"/>
<dbReference type="PANTHER" id="PTHR46877:SF8">
    <property type="entry name" value="RECEPTOR PROTEIN-TYROSINE KINASE"/>
    <property type="match status" value="1"/>
</dbReference>
<evidence type="ECO:0000256" key="4">
    <source>
        <dbReference type="ARBA" id="ARBA00022840"/>
    </source>
</evidence>
<evidence type="ECO:0000256" key="2">
    <source>
        <dbReference type="ARBA" id="ARBA00022729"/>
    </source>
</evidence>
<keyword evidence="2" id="KW-0732">Signal</keyword>
<evidence type="ECO:0000313" key="8">
    <source>
        <dbReference type="Proteomes" id="UP001529510"/>
    </source>
</evidence>
<keyword evidence="4" id="KW-0067">ATP-binding</keyword>
<evidence type="ECO:0008006" key="9">
    <source>
        <dbReference type="Google" id="ProtNLM"/>
    </source>
</evidence>
<evidence type="ECO:0000256" key="1">
    <source>
        <dbReference type="ARBA" id="ARBA00004167"/>
    </source>
</evidence>
<dbReference type="FunFam" id="2.60.40.10:FF:000059">
    <property type="entry name" value="Ephrin type-A receptor 6"/>
    <property type="match status" value="1"/>
</dbReference>
<dbReference type="Gene3D" id="2.60.40.10">
    <property type="entry name" value="Immunoglobulins"/>
    <property type="match status" value="1"/>
</dbReference>
<gene>
    <name evidence="7" type="ORF">M9458_004413</name>
</gene>
<evidence type="ECO:0000256" key="3">
    <source>
        <dbReference type="ARBA" id="ARBA00022741"/>
    </source>
</evidence>
<evidence type="ECO:0000313" key="7">
    <source>
        <dbReference type="EMBL" id="KAL0201226.1"/>
    </source>
</evidence>
<dbReference type="AlphaFoldDB" id="A0ABD0RT89"/>
<name>A0ABD0RT89_CIRMR</name>
<keyword evidence="8" id="KW-1185">Reference proteome</keyword>
<protein>
    <recommendedName>
        <fullName evidence="9">Fibronectin type-III domain-containing protein</fullName>
    </recommendedName>
</protein>
<dbReference type="InterPro" id="IPR050449">
    <property type="entry name" value="Ephrin_rcpt_TKs"/>
</dbReference>
<dbReference type="SUPFAM" id="SSF49265">
    <property type="entry name" value="Fibronectin type III"/>
    <property type="match status" value="1"/>
</dbReference>
<feature type="non-terminal residue" evidence="7">
    <location>
        <position position="1"/>
    </location>
</feature>
<dbReference type="GO" id="GO:0005524">
    <property type="term" value="F:ATP binding"/>
    <property type="evidence" value="ECO:0007669"/>
    <property type="project" value="UniProtKB-KW"/>
</dbReference>
<comment type="subcellular location">
    <subcellularLocation>
        <location evidence="1">Membrane</location>
        <topology evidence="1">Single-pass membrane protein</topology>
    </subcellularLocation>
</comment>
<evidence type="ECO:0000256" key="5">
    <source>
        <dbReference type="ARBA" id="ARBA00023136"/>
    </source>
</evidence>
<organism evidence="7 8">
    <name type="scientific">Cirrhinus mrigala</name>
    <name type="common">Mrigala</name>
    <dbReference type="NCBI Taxonomy" id="683832"/>
    <lineage>
        <taxon>Eukaryota</taxon>
        <taxon>Metazoa</taxon>
        <taxon>Chordata</taxon>
        <taxon>Craniata</taxon>
        <taxon>Vertebrata</taxon>
        <taxon>Euteleostomi</taxon>
        <taxon>Actinopterygii</taxon>
        <taxon>Neopterygii</taxon>
        <taxon>Teleostei</taxon>
        <taxon>Ostariophysi</taxon>
        <taxon>Cypriniformes</taxon>
        <taxon>Cyprinidae</taxon>
        <taxon>Labeoninae</taxon>
        <taxon>Labeonini</taxon>
        <taxon>Cirrhinus</taxon>
    </lineage>
</organism>
<reference evidence="7 8" key="1">
    <citation type="submission" date="2024-05" db="EMBL/GenBank/DDBJ databases">
        <title>Genome sequencing and assembly of Indian major carp, Cirrhinus mrigala (Hamilton, 1822).</title>
        <authorList>
            <person name="Mohindra V."/>
            <person name="Chowdhury L.M."/>
            <person name="Lal K."/>
            <person name="Jena J.K."/>
        </authorList>
    </citation>
    <scope>NUCLEOTIDE SEQUENCE [LARGE SCALE GENOMIC DNA]</scope>
    <source>
        <strain evidence="7">CM1030</strain>
        <tissue evidence="7">Blood</tissue>
    </source>
</reference>
<dbReference type="Proteomes" id="UP001529510">
    <property type="component" value="Unassembled WGS sequence"/>
</dbReference>
<dbReference type="EMBL" id="JAMKFB020000002">
    <property type="protein sequence ID" value="KAL0201226.1"/>
    <property type="molecule type" value="Genomic_DNA"/>
</dbReference>